<evidence type="ECO:0000259" key="4">
    <source>
        <dbReference type="PROSITE" id="PS50038"/>
    </source>
</evidence>
<sequence>MTQMPNQFNHQTQEEAGMEVHQFWPLVEIICSPDLRFFQCSMYTPICIADYPKPLPACRSVCERARAGCAPLMRQYGFEWPLNLDCDKLPVFGQPD</sequence>
<evidence type="ECO:0000256" key="2">
    <source>
        <dbReference type="ARBA" id="ARBA00023157"/>
    </source>
</evidence>
<dbReference type="AlphaFoldDB" id="A0A1Y3EWS7"/>
<dbReference type="Gene3D" id="1.10.2000.10">
    <property type="entry name" value="Frizzled cysteine-rich domain"/>
    <property type="match status" value="1"/>
</dbReference>
<dbReference type="InterPro" id="IPR020067">
    <property type="entry name" value="Frizzled_dom"/>
</dbReference>
<dbReference type="Pfam" id="PF01392">
    <property type="entry name" value="Fz"/>
    <property type="match status" value="1"/>
</dbReference>
<comment type="caution">
    <text evidence="3">Lacks conserved residue(s) required for the propagation of feature annotation.</text>
</comment>
<dbReference type="PROSITE" id="PS50038">
    <property type="entry name" value="FZ"/>
    <property type="match status" value="1"/>
</dbReference>
<dbReference type="GO" id="GO:0035567">
    <property type="term" value="P:non-canonical Wnt signaling pathway"/>
    <property type="evidence" value="ECO:0007669"/>
    <property type="project" value="TreeGrafter"/>
</dbReference>
<feature type="domain" description="FZ" evidence="4">
    <location>
        <begin position="1"/>
        <end position="96"/>
    </location>
</feature>
<accession>A0A1Y3EWS7</accession>
<dbReference type="SMART" id="SM00063">
    <property type="entry name" value="FRI"/>
    <property type="match status" value="1"/>
</dbReference>
<evidence type="ECO:0000256" key="3">
    <source>
        <dbReference type="PROSITE-ProRule" id="PRU00090"/>
    </source>
</evidence>
<keyword evidence="1" id="KW-0217">Developmental protein</keyword>
<dbReference type="PANTHER" id="PTHR11309">
    <property type="entry name" value="FRIZZLED"/>
    <property type="match status" value="1"/>
</dbReference>
<dbReference type="GO" id="GO:0042813">
    <property type="term" value="F:Wnt receptor activity"/>
    <property type="evidence" value="ECO:0007669"/>
    <property type="project" value="TreeGrafter"/>
</dbReference>
<evidence type="ECO:0000256" key="1">
    <source>
        <dbReference type="ARBA" id="ARBA00022473"/>
    </source>
</evidence>
<dbReference type="PANTHER" id="PTHR11309:SF126">
    <property type="entry name" value="FRIZZLED-2"/>
    <property type="match status" value="1"/>
</dbReference>
<dbReference type="GO" id="GO:0017147">
    <property type="term" value="F:Wnt-protein binding"/>
    <property type="evidence" value="ECO:0007669"/>
    <property type="project" value="TreeGrafter"/>
</dbReference>
<name>A0A1Y3EWS7_9BILA</name>
<dbReference type="InterPro" id="IPR015526">
    <property type="entry name" value="Frizzled/SFRP"/>
</dbReference>
<proteinExistence type="predicted"/>
<protein>
    <submittedName>
        <fullName evidence="5">Fz domain protein</fullName>
    </submittedName>
</protein>
<feature type="non-terminal residue" evidence="5">
    <location>
        <position position="96"/>
    </location>
</feature>
<dbReference type="EMBL" id="LVZM01003519">
    <property type="protein sequence ID" value="OUC47919.1"/>
    <property type="molecule type" value="Genomic_DNA"/>
</dbReference>
<comment type="caution">
    <text evidence="5">The sequence shown here is derived from an EMBL/GenBank/DDBJ whole genome shotgun (WGS) entry which is preliminary data.</text>
</comment>
<dbReference type="GO" id="GO:0005886">
    <property type="term" value="C:plasma membrane"/>
    <property type="evidence" value="ECO:0007669"/>
    <property type="project" value="TreeGrafter"/>
</dbReference>
<feature type="disulfide bond" evidence="3">
    <location>
        <begin position="31"/>
        <end position="69"/>
    </location>
</feature>
<feature type="disulfide bond" evidence="3">
    <location>
        <begin position="62"/>
        <end position="86"/>
    </location>
</feature>
<evidence type="ECO:0000313" key="5">
    <source>
        <dbReference type="EMBL" id="OUC47919.1"/>
    </source>
</evidence>
<reference evidence="5 6" key="1">
    <citation type="submission" date="2015-04" db="EMBL/GenBank/DDBJ databases">
        <title>Draft genome of the roundworm Trichinella nativa.</title>
        <authorList>
            <person name="Mitreva M."/>
        </authorList>
    </citation>
    <scope>NUCLEOTIDE SEQUENCE [LARGE SCALE GENOMIC DNA]</scope>
    <source>
        <strain evidence="5 6">ISS45</strain>
    </source>
</reference>
<dbReference type="SUPFAM" id="SSF63501">
    <property type="entry name" value="Frizzled cysteine-rich domain"/>
    <property type="match status" value="1"/>
</dbReference>
<gene>
    <name evidence="5" type="ORF">D917_06558</name>
</gene>
<organism evidence="5 6">
    <name type="scientific">Trichinella nativa</name>
    <dbReference type="NCBI Taxonomy" id="6335"/>
    <lineage>
        <taxon>Eukaryota</taxon>
        <taxon>Metazoa</taxon>
        <taxon>Ecdysozoa</taxon>
        <taxon>Nematoda</taxon>
        <taxon>Enoplea</taxon>
        <taxon>Dorylaimia</taxon>
        <taxon>Trichinellida</taxon>
        <taxon>Trichinellidae</taxon>
        <taxon>Trichinella</taxon>
    </lineage>
</organism>
<dbReference type="Proteomes" id="UP000243006">
    <property type="component" value="Unassembled WGS sequence"/>
</dbReference>
<dbReference type="GO" id="GO:0060070">
    <property type="term" value="P:canonical Wnt signaling pathway"/>
    <property type="evidence" value="ECO:0007669"/>
    <property type="project" value="TreeGrafter"/>
</dbReference>
<evidence type="ECO:0000313" key="6">
    <source>
        <dbReference type="Proteomes" id="UP000243006"/>
    </source>
</evidence>
<dbReference type="InterPro" id="IPR036790">
    <property type="entry name" value="Frizzled_dom_sf"/>
</dbReference>
<keyword evidence="2 3" id="KW-1015">Disulfide bond</keyword>